<feature type="transmembrane region" description="Helical" evidence="11">
    <location>
        <begin position="89"/>
        <end position="110"/>
    </location>
</feature>
<dbReference type="InterPro" id="IPR036150">
    <property type="entry name" value="Cyt_b/b6_C_sf"/>
</dbReference>
<feature type="transmembrane region" description="Helical" evidence="11">
    <location>
        <begin position="254"/>
        <end position="272"/>
    </location>
</feature>
<feature type="transmembrane region" description="Helical" evidence="11">
    <location>
        <begin position="344"/>
        <end position="368"/>
    </location>
</feature>
<dbReference type="InterPro" id="IPR009056">
    <property type="entry name" value="Cyt_c-like_dom"/>
</dbReference>
<dbReference type="AlphaFoldDB" id="A0A562STQ1"/>
<name>A0A562STQ1_CHIJA</name>
<sequence length="464" mass="51675">MKKTLKRIWQWIDDRSGLSEMLHPLLQHKVPRGLKWNYVFGSATLFCFILQIVTGSALALMYQPSSDKAFASLQYITQQAVLGRWLRGIHYFGASAMMLLAGIHMLRVYLTAAYKYPREMSWVSGIILLLLTTVMGFTGQLLRWDDNGVWSAVVAAEQMGRVPLIGPSLARLLMGGDTLGGHTLSRFYTYHVFMVPGLLILFLGFHLWLVVRNGISEPPKAGRPVDPKTYRTWYRNALRSEGIAFWPYVAWRDVVFSVAVLLLVVLLAAVAGPPPLRKPPDPSIVYTQPQPDWYLLWIYALFALMPPEVESYAMFFGPLIALFLLFALPFLSNKGERSPLKRPWAVAGSIAVIVLIGALLLAGSRAGWSPAFKQRTLPPAVAASAGPDVKAGKVLFEQKGCLYCHRIGDKGGIVGPDLTHAGSRLSTTEMHIRILNGSTGMPAYGRLLRHREMQQLIAFLQSRQ</sequence>
<evidence type="ECO:0000256" key="10">
    <source>
        <dbReference type="PROSITE-ProRule" id="PRU00433"/>
    </source>
</evidence>
<dbReference type="Pfam" id="PF00032">
    <property type="entry name" value="Cytochrom_B_C"/>
    <property type="match status" value="1"/>
</dbReference>
<keyword evidence="3 10" id="KW-0349">Heme</keyword>
<evidence type="ECO:0000256" key="9">
    <source>
        <dbReference type="ARBA" id="ARBA00023136"/>
    </source>
</evidence>
<evidence type="ECO:0000256" key="5">
    <source>
        <dbReference type="ARBA" id="ARBA00022723"/>
    </source>
</evidence>
<keyword evidence="4 11" id="KW-0812">Transmembrane</keyword>
<dbReference type="InterPro" id="IPR036909">
    <property type="entry name" value="Cyt_c-like_dom_sf"/>
</dbReference>
<evidence type="ECO:0000259" key="12">
    <source>
        <dbReference type="PROSITE" id="PS51002"/>
    </source>
</evidence>
<evidence type="ECO:0000259" key="14">
    <source>
        <dbReference type="PROSITE" id="PS51007"/>
    </source>
</evidence>
<dbReference type="SUPFAM" id="SSF46626">
    <property type="entry name" value="Cytochrome c"/>
    <property type="match status" value="1"/>
</dbReference>
<keyword evidence="2" id="KW-0813">Transport</keyword>
<organism evidence="15 16">
    <name type="scientific">Chitinophaga japonensis</name>
    <name type="common">Flexibacter japonensis</name>
    <dbReference type="NCBI Taxonomy" id="104662"/>
    <lineage>
        <taxon>Bacteria</taxon>
        <taxon>Pseudomonadati</taxon>
        <taxon>Bacteroidota</taxon>
        <taxon>Chitinophagia</taxon>
        <taxon>Chitinophagales</taxon>
        <taxon>Chitinophagaceae</taxon>
        <taxon>Chitinophaga</taxon>
    </lineage>
</organism>
<keyword evidence="16" id="KW-1185">Reference proteome</keyword>
<reference evidence="15 16" key="1">
    <citation type="journal article" date="2013" name="Stand. Genomic Sci.">
        <title>Genomic Encyclopedia of Type Strains, Phase I: The one thousand microbial genomes (KMG-I) project.</title>
        <authorList>
            <person name="Kyrpides N.C."/>
            <person name="Woyke T."/>
            <person name="Eisen J.A."/>
            <person name="Garrity G."/>
            <person name="Lilburn T.G."/>
            <person name="Beck B.J."/>
            <person name="Whitman W.B."/>
            <person name="Hugenholtz P."/>
            <person name="Klenk H.P."/>
        </authorList>
    </citation>
    <scope>NUCLEOTIDE SEQUENCE [LARGE SCALE GENOMIC DNA]</scope>
    <source>
        <strain evidence="15 16">DSM 13484</strain>
    </source>
</reference>
<feature type="transmembrane region" description="Helical" evidence="11">
    <location>
        <begin position="122"/>
        <end position="142"/>
    </location>
</feature>
<dbReference type="GO" id="GO:0009055">
    <property type="term" value="F:electron transfer activity"/>
    <property type="evidence" value="ECO:0007669"/>
    <property type="project" value="InterPro"/>
</dbReference>
<dbReference type="Pfam" id="PF13442">
    <property type="entry name" value="Cytochrome_CBB3"/>
    <property type="match status" value="1"/>
</dbReference>
<dbReference type="InterPro" id="IPR005797">
    <property type="entry name" value="Cyt_b/b6_N"/>
</dbReference>
<feature type="domain" description="Cytochrome c" evidence="14">
    <location>
        <begin position="387"/>
        <end position="464"/>
    </location>
</feature>
<dbReference type="GO" id="GO:0046872">
    <property type="term" value="F:metal ion binding"/>
    <property type="evidence" value="ECO:0007669"/>
    <property type="project" value="UniProtKB-KW"/>
</dbReference>
<dbReference type="PANTHER" id="PTHR19271">
    <property type="entry name" value="CYTOCHROME B"/>
    <property type="match status" value="1"/>
</dbReference>
<dbReference type="InterPro" id="IPR005798">
    <property type="entry name" value="Cyt_b/b6_C"/>
</dbReference>
<dbReference type="InterPro" id="IPR027387">
    <property type="entry name" value="Cytb/b6-like_sf"/>
</dbReference>
<feature type="domain" description="Cytochrome b/b6 N-terminal region profile" evidence="12">
    <location>
        <begin position="8"/>
        <end position="219"/>
    </location>
</feature>
<evidence type="ECO:0000256" key="1">
    <source>
        <dbReference type="ARBA" id="ARBA00004141"/>
    </source>
</evidence>
<protein>
    <submittedName>
        <fullName evidence="15">Ubiquinol-cytochrome c reductase cytochrome b subunit</fullName>
    </submittedName>
</protein>
<evidence type="ECO:0000256" key="2">
    <source>
        <dbReference type="ARBA" id="ARBA00022448"/>
    </source>
</evidence>
<dbReference type="GO" id="GO:0016020">
    <property type="term" value="C:membrane"/>
    <property type="evidence" value="ECO:0007669"/>
    <property type="project" value="UniProtKB-SubCell"/>
</dbReference>
<evidence type="ECO:0000256" key="6">
    <source>
        <dbReference type="ARBA" id="ARBA00022982"/>
    </source>
</evidence>
<evidence type="ECO:0000256" key="4">
    <source>
        <dbReference type="ARBA" id="ARBA00022692"/>
    </source>
</evidence>
<keyword evidence="8 10" id="KW-0408">Iron</keyword>
<keyword evidence="5 10" id="KW-0479">Metal-binding</keyword>
<dbReference type="PANTHER" id="PTHR19271:SF16">
    <property type="entry name" value="CYTOCHROME B"/>
    <property type="match status" value="1"/>
</dbReference>
<feature type="transmembrane region" description="Helical" evidence="11">
    <location>
        <begin position="312"/>
        <end position="332"/>
    </location>
</feature>
<evidence type="ECO:0000256" key="8">
    <source>
        <dbReference type="ARBA" id="ARBA00023004"/>
    </source>
</evidence>
<dbReference type="PROSITE" id="PS51002">
    <property type="entry name" value="CYTB_NTER"/>
    <property type="match status" value="1"/>
</dbReference>
<comment type="caution">
    <text evidence="15">The sequence shown here is derived from an EMBL/GenBank/DDBJ whole genome shotgun (WGS) entry which is preliminary data.</text>
</comment>
<dbReference type="Proteomes" id="UP000316778">
    <property type="component" value="Unassembled WGS sequence"/>
</dbReference>
<feature type="transmembrane region" description="Helical" evidence="11">
    <location>
        <begin position="38"/>
        <end position="62"/>
    </location>
</feature>
<dbReference type="PROSITE" id="PS51003">
    <property type="entry name" value="CYTB_CTER"/>
    <property type="match status" value="1"/>
</dbReference>
<evidence type="ECO:0000256" key="11">
    <source>
        <dbReference type="SAM" id="Phobius"/>
    </source>
</evidence>
<dbReference type="SUPFAM" id="SSF81648">
    <property type="entry name" value="a domain/subunit of cytochrome bc1 complex (Ubiquinol-cytochrome c reductase)"/>
    <property type="match status" value="1"/>
</dbReference>
<proteinExistence type="predicted"/>
<dbReference type="SUPFAM" id="SSF81342">
    <property type="entry name" value="Transmembrane di-heme cytochromes"/>
    <property type="match status" value="1"/>
</dbReference>
<dbReference type="EMBL" id="VLLG01000005">
    <property type="protein sequence ID" value="TWI84458.1"/>
    <property type="molecule type" value="Genomic_DNA"/>
</dbReference>
<dbReference type="OrthoDB" id="627427at2"/>
<feature type="transmembrane region" description="Helical" evidence="11">
    <location>
        <begin position="188"/>
        <end position="211"/>
    </location>
</feature>
<evidence type="ECO:0000256" key="3">
    <source>
        <dbReference type="ARBA" id="ARBA00022617"/>
    </source>
</evidence>
<evidence type="ECO:0000313" key="15">
    <source>
        <dbReference type="EMBL" id="TWI84458.1"/>
    </source>
</evidence>
<feature type="domain" description="Cytochrome b/b6 C-terminal region profile" evidence="13">
    <location>
        <begin position="235"/>
        <end position="343"/>
    </location>
</feature>
<dbReference type="Pfam" id="PF00033">
    <property type="entry name" value="Cytochrome_B"/>
    <property type="match status" value="1"/>
</dbReference>
<keyword evidence="9 11" id="KW-0472">Membrane</keyword>
<evidence type="ECO:0000256" key="7">
    <source>
        <dbReference type="ARBA" id="ARBA00022989"/>
    </source>
</evidence>
<accession>A0A562STQ1</accession>
<keyword evidence="7 11" id="KW-1133">Transmembrane helix</keyword>
<dbReference type="InterPro" id="IPR016174">
    <property type="entry name" value="Di-haem_cyt_TM"/>
</dbReference>
<evidence type="ECO:0000313" key="16">
    <source>
        <dbReference type="Proteomes" id="UP000316778"/>
    </source>
</evidence>
<dbReference type="Gene3D" id="1.10.760.10">
    <property type="entry name" value="Cytochrome c-like domain"/>
    <property type="match status" value="1"/>
</dbReference>
<evidence type="ECO:0000259" key="13">
    <source>
        <dbReference type="PROSITE" id="PS51003"/>
    </source>
</evidence>
<dbReference type="Gene3D" id="1.20.810.10">
    <property type="entry name" value="Cytochrome Bc1 Complex, Chain C"/>
    <property type="match status" value="1"/>
</dbReference>
<dbReference type="PROSITE" id="PS51007">
    <property type="entry name" value="CYTC"/>
    <property type="match status" value="1"/>
</dbReference>
<dbReference type="GO" id="GO:0016491">
    <property type="term" value="F:oxidoreductase activity"/>
    <property type="evidence" value="ECO:0007669"/>
    <property type="project" value="InterPro"/>
</dbReference>
<keyword evidence="6" id="KW-0249">Electron transport</keyword>
<comment type="subcellular location">
    <subcellularLocation>
        <location evidence="1">Membrane</location>
        <topology evidence="1">Multi-pass membrane protein</topology>
    </subcellularLocation>
</comment>
<dbReference type="GO" id="GO:0020037">
    <property type="term" value="F:heme binding"/>
    <property type="evidence" value="ECO:0007669"/>
    <property type="project" value="InterPro"/>
</dbReference>
<dbReference type="RefSeq" id="WP_145718130.1">
    <property type="nucleotide sequence ID" value="NZ_BAAAFY010000002.1"/>
</dbReference>
<gene>
    <name evidence="15" type="ORF">LX66_4828</name>
</gene>
<dbReference type="GO" id="GO:0022904">
    <property type="term" value="P:respiratory electron transport chain"/>
    <property type="evidence" value="ECO:0007669"/>
    <property type="project" value="InterPro"/>
</dbReference>